<evidence type="ECO:0000256" key="3">
    <source>
        <dbReference type="ARBA" id="ARBA00023082"/>
    </source>
</evidence>
<dbReference type="InterPro" id="IPR036388">
    <property type="entry name" value="WH-like_DNA-bd_sf"/>
</dbReference>
<dbReference type="PANTHER" id="PTHR43133:SF8">
    <property type="entry name" value="RNA POLYMERASE SIGMA FACTOR HI_1459-RELATED"/>
    <property type="match status" value="1"/>
</dbReference>
<protein>
    <submittedName>
        <fullName evidence="7">RNA polymerase sigma factor</fullName>
    </submittedName>
</protein>
<keyword evidence="2" id="KW-0805">Transcription regulation</keyword>
<dbReference type="Gene3D" id="1.10.1740.10">
    <property type="match status" value="1"/>
</dbReference>
<comment type="caution">
    <text evidence="7">The sequence shown here is derived from an EMBL/GenBank/DDBJ whole genome shotgun (WGS) entry which is preliminary data.</text>
</comment>
<evidence type="ECO:0000256" key="4">
    <source>
        <dbReference type="ARBA" id="ARBA00023125"/>
    </source>
</evidence>
<evidence type="ECO:0000256" key="5">
    <source>
        <dbReference type="ARBA" id="ARBA00023163"/>
    </source>
</evidence>
<gene>
    <name evidence="7" type="ORF">IG617_19545</name>
</gene>
<keyword evidence="5" id="KW-0804">Transcription</keyword>
<dbReference type="InterPro" id="IPR039425">
    <property type="entry name" value="RNA_pol_sigma-70-like"/>
</dbReference>
<comment type="similarity">
    <text evidence="1">Belongs to the sigma-70 factor family. ECF subfamily.</text>
</comment>
<feature type="domain" description="RNA polymerase sigma-70 region 2" evidence="6">
    <location>
        <begin position="29"/>
        <end position="82"/>
    </location>
</feature>
<dbReference type="Gene3D" id="1.10.10.10">
    <property type="entry name" value="Winged helix-like DNA-binding domain superfamily/Winged helix DNA-binding domain"/>
    <property type="match status" value="1"/>
</dbReference>
<evidence type="ECO:0000313" key="7">
    <source>
        <dbReference type="EMBL" id="MBD8878496.1"/>
    </source>
</evidence>
<dbReference type="InterPro" id="IPR013325">
    <property type="entry name" value="RNA_pol_sigma_r2"/>
</dbReference>
<reference evidence="7 8" key="1">
    <citation type="submission" date="2020-09" db="EMBL/GenBank/DDBJ databases">
        <title>The genome sequence of type strain Labrenzia polysiphoniae KACC 19711.</title>
        <authorList>
            <person name="Liu Y."/>
        </authorList>
    </citation>
    <scope>NUCLEOTIDE SEQUENCE [LARGE SCALE GENOMIC DNA]</scope>
    <source>
        <strain evidence="7 8">KACC 19711</strain>
    </source>
</reference>
<dbReference type="InterPro" id="IPR013324">
    <property type="entry name" value="RNA_pol_sigma_r3/r4-like"/>
</dbReference>
<dbReference type="Proteomes" id="UP000615687">
    <property type="component" value="Unassembled WGS sequence"/>
</dbReference>
<dbReference type="InterPro" id="IPR007627">
    <property type="entry name" value="RNA_pol_sigma70_r2"/>
</dbReference>
<keyword evidence="4" id="KW-0238">DNA-binding</keyword>
<dbReference type="EMBL" id="JACYXJ010000007">
    <property type="protein sequence ID" value="MBD8878496.1"/>
    <property type="molecule type" value="Genomic_DNA"/>
</dbReference>
<evidence type="ECO:0000256" key="2">
    <source>
        <dbReference type="ARBA" id="ARBA00023015"/>
    </source>
</evidence>
<keyword evidence="8" id="KW-1185">Reference proteome</keyword>
<evidence type="ECO:0000313" key="8">
    <source>
        <dbReference type="Proteomes" id="UP000615687"/>
    </source>
</evidence>
<keyword evidence="3" id="KW-0731">Sigma factor</keyword>
<sequence>MKAISNELIAAAQAGDQSALEAVLIGIQDKMYHLSMRVLANPDDALEATQEILILILTKLSTFRGESAFSTWAYRVASNHLLGAKKLRDRDPGLTFDLFKADLETGLVADPPAAPDEALMLNELRISCTMAMLLCLDFNHRLAYVLGDILEFDHVEAAAILEITSDNYRKRLSRARKDVIAFTSTSCGVVSKTAKCNCRSRLPAAIAAGRVRRDDLAHADARQPSYQEVVADVETMVGDLKTLKLQRSVPEPAFPQNLLAQIAGIVSLPH</sequence>
<accession>A0ABR9CH87</accession>
<evidence type="ECO:0000259" key="6">
    <source>
        <dbReference type="Pfam" id="PF04542"/>
    </source>
</evidence>
<dbReference type="RefSeq" id="WP_192110915.1">
    <property type="nucleotide sequence ID" value="NZ_JACYXJ010000007.1"/>
</dbReference>
<proteinExistence type="inferred from homology"/>
<organism evidence="7 8">
    <name type="scientific">Roseibium polysiphoniae</name>
    <dbReference type="NCBI Taxonomy" id="2571221"/>
    <lineage>
        <taxon>Bacteria</taxon>
        <taxon>Pseudomonadati</taxon>
        <taxon>Pseudomonadota</taxon>
        <taxon>Alphaproteobacteria</taxon>
        <taxon>Hyphomicrobiales</taxon>
        <taxon>Stappiaceae</taxon>
        <taxon>Roseibium</taxon>
    </lineage>
</organism>
<dbReference type="PANTHER" id="PTHR43133">
    <property type="entry name" value="RNA POLYMERASE ECF-TYPE SIGMA FACTO"/>
    <property type="match status" value="1"/>
</dbReference>
<dbReference type="Pfam" id="PF04542">
    <property type="entry name" value="Sigma70_r2"/>
    <property type="match status" value="1"/>
</dbReference>
<dbReference type="SUPFAM" id="SSF88659">
    <property type="entry name" value="Sigma3 and sigma4 domains of RNA polymerase sigma factors"/>
    <property type="match status" value="1"/>
</dbReference>
<dbReference type="InterPro" id="IPR014284">
    <property type="entry name" value="RNA_pol_sigma-70_dom"/>
</dbReference>
<dbReference type="NCBIfam" id="TIGR02937">
    <property type="entry name" value="sigma70-ECF"/>
    <property type="match status" value="1"/>
</dbReference>
<evidence type="ECO:0000256" key="1">
    <source>
        <dbReference type="ARBA" id="ARBA00010641"/>
    </source>
</evidence>
<name>A0ABR9CH87_9HYPH</name>
<dbReference type="SUPFAM" id="SSF88946">
    <property type="entry name" value="Sigma2 domain of RNA polymerase sigma factors"/>
    <property type="match status" value="1"/>
</dbReference>